<feature type="transmembrane region" description="Helical" evidence="1">
    <location>
        <begin position="284"/>
        <end position="311"/>
    </location>
</feature>
<keyword evidence="1" id="KW-0472">Membrane</keyword>
<dbReference type="Proteomes" id="UP000230002">
    <property type="component" value="Unassembled WGS sequence"/>
</dbReference>
<feature type="transmembrane region" description="Helical" evidence="1">
    <location>
        <begin position="46"/>
        <end position="71"/>
    </location>
</feature>
<feature type="transmembrane region" description="Helical" evidence="1">
    <location>
        <begin position="116"/>
        <end position="138"/>
    </location>
</feature>
<name>A0A2G8S2T5_9APHY</name>
<sequence>MSQTTSSSVKESDITNGLVAGLYGVLVVLSIQAFHALTQSWRTQPAAIFLSLTVLALFTSTTLYVVVTIIYNEAFYLDDLLSSAVDLWEIYPFPDFNSETSVWSLQKDYTWLYQKAGTATVMINIILGDAIVCWRACVIWGRNRVVQAVCALFVSATFVLGVLDATLGSRTLFDHGGAVVVLSGQPGALFEDNSFGIATCVLSLTTNLVATLLIAYKAWKARRRLQGYFVAKAGGSQAEKLFAILIESGAVYCAIWTVVVAYQISNYQYNQSLVPGPNSQVQFLDIFGVIMNGGLVPVIAIYPTFIIVLVASNKSHVENGLIRSTHSIPTFTYSGDTSTTARSENPHARRSSVLLISREHQDCEDSMDEASRSTDTREEWKLERLI</sequence>
<dbReference type="OrthoDB" id="3214103at2759"/>
<keyword evidence="3" id="KW-1185">Reference proteome</keyword>
<evidence type="ECO:0000256" key="1">
    <source>
        <dbReference type="SAM" id="Phobius"/>
    </source>
</evidence>
<evidence type="ECO:0000313" key="3">
    <source>
        <dbReference type="Proteomes" id="UP000230002"/>
    </source>
</evidence>
<organism evidence="2 3">
    <name type="scientific">Ganoderma sinense ZZ0214-1</name>
    <dbReference type="NCBI Taxonomy" id="1077348"/>
    <lineage>
        <taxon>Eukaryota</taxon>
        <taxon>Fungi</taxon>
        <taxon>Dikarya</taxon>
        <taxon>Basidiomycota</taxon>
        <taxon>Agaricomycotina</taxon>
        <taxon>Agaricomycetes</taxon>
        <taxon>Polyporales</taxon>
        <taxon>Polyporaceae</taxon>
        <taxon>Ganoderma</taxon>
    </lineage>
</organism>
<evidence type="ECO:0000313" key="2">
    <source>
        <dbReference type="EMBL" id="PIL28062.1"/>
    </source>
</evidence>
<proteinExistence type="predicted"/>
<dbReference type="EMBL" id="AYKW01000029">
    <property type="protein sequence ID" value="PIL28062.1"/>
    <property type="molecule type" value="Genomic_DNA"/>
</dbReference>
<gene>
    <name evidence="2" type="ORF">GSI_09814</name>
</gene>
<keyword evidence="1" id="KW-1133">Transmembrane helix</keyword>
<feature type="transmembrane region" description="Helical" evidence="1">
    <location>
        <begin position="195"/>
        <end position="216"/>
    </location>
</feature>
<dbReference type="AlphaFoldDB" id="A0A2G8S2T5"/>
<comment type="caution">
    <text evidence="2">The sequence shown here is derived from an EMBL/GenBank/DDBJ whole genome shotgun (WGS) entry which is preliminary data.</text>
</comment>
<reference evidence="2 3" key="1">
    <citation type="journal article" date="2015" name="Sci. Rep.">
        <title>Chromosome-level genome map provides insights into diverse defense mechanisms in the medicinal fungus Ganoderma sinense.</title>
        <authorList>
            <person name="Zhu Y."/>
            <person name="Xu J."/>
            <person name="Sun C."/>
            <person name="Zhou S."/>
            <person name="Xu H."/>
            <person name="Nelson D.R."/>
            <person name="Qian J."/>
            <person name="Song J."/>
            <person name="Luo H."/>
            <person name="Xiang L."/>
            <person name="Li Y."/>
            <person name="Xu Z."/>
            <person name="Ji A."/>
            <person name="Wang L."/>
            <person name="Lu S."/>
            <person name="Hayward A."/>
            <person name="Sun W."/>
            <person name="Li X."/>
            <person name="Schwartz D.C."/>
            <person name="Wang Y."/>
            <person name="Chen S."/>
        </authorList>
    </citation>
    <scope>NUCLEOTIDE SEQUENCE [LARGE SCALE GENOMIC DNA]</scope>
    <source>
        <strain evidence="2 3">ZZ0214-1</strain>
    </source>
</reference>
<feature type="transmembrane region" description="Helical" evidence="1">
    <location>
        <begin position="145"/>
        <end position="163"/>
    </location>
</feature>
<keyword evidence="1" id="KW-0812">Transmembrane</keyword>
<feature type="transmembrane region" description="Helical" evidence="1">
    <location>
        <begin position="14"/>
        <end position="34"/>
    </location>
</feature>
<protein>
    <submittedName>
        <fullName evidence="2">Uncharacterized protein</fullName>
    </submittedName>
</protein>
<feature type="transmembrane region" description="Helical" evidence="1">
    <location>
        <begin position="241"/>
        <end position="264"/>
    </location>
</feature>
<accession>A0A2G8S2T5</accession>